<dbReference type="InterPro" id="IPR029016">
    <property type="entry name" value="GAF-like_dom_sf"/>
</dbReference>
<gene>
    <name evidence="2" type="ORF">MON38_18715</name>
</gene>
<proteinExistence type="predicted"/>
<dbReference type="PANTHER" id="PTHR43102">
    <property type="entry name" value="SLR1143 PROTEIN"/>
    <property type="match status" value="1"/>
</dbReference>
<keyword evidence="3" id="KW-1185">Reference proteome</keyword>
<feature type="domain" description="GAF" evidence="1">
    <location>
        <begin position="29"/>
        <end position="175"/>
    </location>
</feature>
<dbReference type="SUPFAM" id="SSF55781">
    <property type="entry name" value="GAF domain-like"/>
    <property type="match status" value="1"/>
</dbReference>
<comment type="caution">
    <text evidence="2">The sequence shown here is derived from an EMBL/GenBank/DDBJ whole genome shotgun (WGS) entry which is preliminary data.</text>
</comment>
<accession>A0A9X2AJ69</accession>
<dbReference type="AlphaFoldDB" id="A0A9X2AJ69"/>
<name>A0A9X2AJ69_9BACT</name>
<reference evidence="2" key="1">
    <citation type="submission" date="2022-03" db="EMBL/GenBank/DDBJ databases">
        <title>Bacterial whole genome sequence for Hymenobacter sp. DH14.</title>
        <authorList>
            <person name="Le V."/>
        </authorList>
    </citation>
    <scope>NUCLEOTIDE SEQUENCE</scope>
    <source>
        <strain evidence="2">DH14</strain>
    </source>
</reference>
<dbReference type="SMART" id="SM00065">
    <property type="entry name" value="GAF"/>
    <property type="match status" value="1"/>
</dbReference>
<dbReference type="RefSeq" id="WP_241937686.1">
    <property type="nucleotide sequence ID" value="NZ_JALBGC010000005.1"/>
</dbReference>
<dbReference type="Gene3D" id="3.30.450.40">
    <property type="match status" value="1"/>
</dbReference>
<dbReference type="InterPro" id="IPR003018">
    <property type="entry name" value="GAF"/>
</dbReference>
<dbReference type="PANTHER" id="PTHR43102:SF2">
    <property type="entry name" value="GAF DOMAIN-CONTAINING PROTEIN"/>
    <property type="match status" value="1"/>
</dbReference>
<dbReference type="Pfam" id="PF01590">
    <property type="entry name" value="GAF"/>
    <property type="match status" value="1"/>
</dbReference>
<protein>
    <recommendedName>
        <fullName evidence="1">GAF domain-containing protein</fullName>
    </recommendedName>
</protein>
<sequence>MATIPFSALPPDEAARLRSLRAVELLPALTEPVFSEFVALSARIFNLPISLISVVEETDVYYPANVGMPENKQQPRAAALCSTAVAQARAVVYHDLLLEELPDVPPQALRAAEANGLRFYAGALLLLPDQRPLGTLCVIDRVPRAFTFEEQRILELLAALVSRTVAVRHLCRLYPQTGEAQWARLSVELEEEVQALNALVRYLGARHGTLVPVPAAFLAQVESRLRDLQALLDAFHPGAH</sequence>
<evidence type="ECO:0000313" key="2">
    <source>
        <dbReference type="EMBL" id="MCI1189460.1"/>
    </source>
</evidence>
<organism evidence="2 3">
    <name type="scientific">Hymenobacter cyanobacteriorum</name>
    <dbReference type="NCBI Taxonomy" id="2926463"/>
    <lineage>
        <taxon>Bacteria</taxon>
        <taxon>Pseudomonadati</taxon>
        <taxon>Bacteroidota</taxon>
        <taxon>Cytophagia</taxon>
        <taxon>Cytophagales</taxon>
        <taxon>Hymenobacteraceae</taxon>
        <taxon>Hymenobacter</taxon>
    </lineage>
</organism>
<evidence type="ECO:0000313" key="3">
    <source>
        <dbReference type="Proteomes" id="UP001139193"/>
    </source>
</evidence>
<dbReference type="Proteomes" id="UP001139193">
    <property type="component" value="Unassembled WGS sequence"/>
</dbReference>
<evidence type="ECO:0000259" key="1">
    <source>
        <dbReference type="SMART" id="SM00065"/>
    </source>
</evidence>
<dbReference type="EMBL" id="JALBGC010000005">
    <property type="protein sequence ID" value="MCI1189460.1"/>
    <property type="molecule type" value="Genomic_DNA"/>
</dbReference>